<dbReference type="AlphaFoldDB" id="A0AAD9KL17"/>
<organism evidence="2 3">
    <name type="scientific">Ridgeia piscesae</name>
    <name type="common">Tubeworm</name>
    <dbReference type="NCBI Taxonomy" id="27915"/>
    <lineage>
        <taxon>Eukaryota</taxon>
        <taxon>Metazoa</taxon>
        <taxon>Spiralia</taxon>
        <taxon>Lophotrochozoa</taxon>
        <taxon>Annelida</taxon>
        <taxon>Polychaeta</taxon>
        <taxon>Sedentaria</taxon>
        <taxon>Canalipalpata</taxon>
        <taxon>Sabellida</taxon>
        <taxon>Siboglinidae</taxon>
        <taxon>Ridgeia</taxon>
    </lineage>
</organism>
<accession>A0AAD9KL17</accession>
<name>A0AAD9KL17_RIDPI</name>
<protein>
    <submittedName>
        <fullName evidence="2">Uncharacterized protein</fullName>
    </submittedName>
</protein>
<reference evidence="2" key="1">
    <citation type="journal article" date="2023" name="Mol. Biol. Evol.">
        <title>Third-Generation Sequencing Reveals the Adaptive Role of the Epigenome in Three Deep-Sea Polychaetes.</title>
        <authorList>
            <person name="Perez M."/>
            <person name="Aroh O."/>
            <person name="Sun Y."/>
            <person name="Lan Y."/>
            <person name="Juniper S.K."/>
            <person name="Young C.R."/>
            <person name="Angers B."/>
            <person name="Qian P.Y."/>
        </authorList>
    </citation>
    <scope>NUCLEOTIDE SEQUENCE</scope>
    <source>
        <strain evidence="2">R07B-5</strain>
    </source>
</reference>
<evidence type="ECO:0000313" key="3">
    <source>
        <dbReference type="Proteomes" id="UP001209878"/>
    </source>
</evidence>
<gene>
    <name evidence="2" type="ORF">NP493_945g00005</name>
</gene>
<feature type="compositionally biased region" description="Gly residues" evidence="1">
    <location>
        <begin position="162"/>
        <end position="171"/>
    </location>
</feature>
<feature type="compositionally biased region" description="Basic residues" evidence="1">
    <location>
        <begin position="38"/>
        <end position="57"/>
    </location>
</feature>
<feature type="region of interest" description="Disordered" evidence="1">
    <location>
        <begin position="1"/>
        <end position="60"/>
    </location>
</feature>
<evidence type="ECO:0000313" key="2">
    <source>
        <dbReference type="EMBL" id="KAK2172620.1"/>
    </source>
</evidence>
<feature type="region of interest" description="Disordered" evidence="1">
    <location>
        <begin position="150"/>
        <end position="180"/>
    </location>
</feature>
<dbReference type="EMBL" id="JAODUO010000944">
    <property type="protein sequence ID" value="KAK2172620.1"/>
    <property type="molecule type" value="Genomic_DNA"/>
</dbReference>
<feature type="compositionally biased region" description="Low complexity" evidence="1">
    <location>
        <begin position="21"/>
        <end position="31"/>
    </location>
</feature>
<sequence>MLPAQGKKKHKKHKHYKKHSGSSSSSSSSSSSDDEKKKWKKEQKKLKKKMKKDKHMHGMVPPATANYPYGDAPGTYPGVPHVHPGPGVYMGENPVCGVQPGYTLPPPVGLSQGPPADARQLPPVGFPSPSGYPEQVPIGFVRPPAAGYPGQCPAGYPPQPGYPGGQCGGEGFRPQNPYPH</sequence>
<evidence type="ECO:0000256" key="1">
    <source>
        <dbReference type="SAM" id="MobiDB-lite"/>
    </source>
</evidence>
<keyword evidence="3" id="KW-1185">Reference proteome</keyword>
<proteinExistence type="predicted"/>
<dbReference type="Proteomes" id="UP001209878">
    <property type="component" value="Unassembled WGS sequence"/>
</dbReference>
<feature type="compositionally biased region" description="Basic residues" evidence="1">
    <location>
        <begin position="1"/>
        <end position="20"/>
    </location>
</feature>
<comment type="caution">
    <text evidence="2">The sequence shown here is derived from an EMBL/GenBank/DDBJ whole genome shotgun (WGS) entry which is preliminary data.</text>
</comment>